<protein>
    <recommendedName>
        <fullName evidence="2">Outer membrane protein beta-barrel domain-containing protein</fullName>
    </recommendedName>
</protein>
<accession>A0ABQ5MLQ5</accession>
<dbReference type="Proteomes" id="UP001143543">
    <property type="component" value="Unassembled WGS sequence"/>
</dbReference>
<dbReference type="Pfam" id="PF13568">
    <property type="entry name" value="OMP_b-brl_2"/>
    <property type="match status" value="1"/>
</dbReference>
<sequence length="211" mass="23332">MKNLFLSLLAVAGFFSVSNAQDQGDFEVGANLGFGRAIVIYSSDLNGGTEGTFGINFGATGEYYFSDRWGLKAKLLYDAKGWGNGYVQNIDTGEMYYTDFSLNYVTIPVMANWHFGRRRNWYLNFGLYTGFLLSAEDDEHGNDIKDALNATDVGLAVGIGYKVRLNSKTSIYFAYDEQYGFTDVFADGSSSGFSTQNDRGSFDIGVLFLLN</sequence>
<keyword evidence="1" id="KW-0732">Signal</keyword>
<comment type="caution">
    <text evidence="3">The sequence shown here is derived from an EMBL/GenBank/DDBJ whole genome shotgun (WGS) entry which is preliminary data.</text>
</comment>
<evidence type="ECO:0000256" key="1">
    <source>
        <dbReference type="SAM" id="SignalP"/>
    </source>
</evidence>
<feature type="signal peptide" evidence="1">
    <location>
        <begin position="1"/>
        <end position="20"/>
    </location>
</feature>
<evidence type="ECO:0000259" key="2">
    <source>
        <dbReference type="Pfam" id="PF13568"/>
    </source>
</evidence>
<organism evidence="3 4">
    <name type="scientific">Neptunitalea lumnitzerae</name>
    <dbReference type="NCBI Taxonomy" id="2965509"/>
    <lineage>
        <taxon>Bacteria</taxon>
        <taxon>Pseudomonadati</taxon>
        <taxon>Bacteroidota</taxon>
        <taxon>Flavobacteriia</taxon>
        <taxon>Flavobacteriales</taxon>
        <taxon>Flavobacteriaceae</taxon>
        <taxon>Neptunitalea</taxon>
    </lineage>
</organism>
<dbReference type="RefSeq" id="WP_281765978.1">
    <property type="nucleotide sequence ID" value="NZ_BRVO01000003.1"/>
</dbReference>
<dbReference type="EMBL" id="BRVO01000003">
    <property type="protein sequence ID" value="GLB50353.1"/>
    <property type="molecule type" value="Genomic_DNA"/>
</dbReference>
<dbReference type="Gene3D" id="2.40.160.20">
    <property type="match status" value="1"/>
</dbReference>
<feature type="domain" description="Outer membrane protein beta-barrel" evidence="2">
    <location>
        <begin position="20"/>
        <end position="185"/>
    </location>
</feature>
<evidence type="ECO:0000313" key="3">
    <source>
        <dbReference type="EMBL" id="GLB50353.1"/>
    </source>
</evidence>
<dbReference type="SUPFAM" id="SSF56925">
    <property type="entry name" value="OMPA-like"/>
    <property type="match status" value="1"/>
</dbReference>
<proteinExistence type="predicted"/>
<name>A0ABQ5MLQ5_9FLAO</name>
<feature type="chain" id="PRO_5046613995" description="Outer membrane protein beta-barrel domain-containing protein" evidence="1">
    <location>
        <begin position="21"/>
        <end position="211"/>
    </location>
</feature>
<keyword evidence="4" id="KW-1185">Reference proteome</keyword>
<evidence type="ECO:0000313" key="4">
    <source>
        <dbReference type="Proteomes" id="UP001143543"/>
    </source>
</evidence>
<gene>
    <name evidence="3" type="ORF">Y10_27210</name>
</gene>
<reference evidence="3" key="1">
    <citation type="submission" date="2022-07" db="EMBL/GenBank/DDBJ databases">
        <title>Taxonomy of Novel Oxalotrophic and Methylotrophic Bacteria.</title>
        <authorList>
            <person name="Sahin N."/>
            <person name="Tani A."/>
        </authorList>
    </citation>
    <scope>NUCLEOTIDE SEQUENCE</scope>
    <source>
        <strain evidence="3">Y10</strain>
    </source>
</reference>
<dbReference type="InterPro" id="IPR025665">
    <property type="entry name" value="Beta-barrel_OMP_2"/>
</dbReference>
<dbReference type="InterPro" id="IPR011250">
    <property type="entry name" value="OMP/PagP_B-barrel"/>
</dbReference>